<gene>
    <name evidence="2" type="ORF">AFUS01_LOCUS17457</name>
</gene>
<protein>
    <submittedName>
        <fullName evidence="2">Uncharacterized protein</fullName>
    </submittedName>
</protein>
<accession>A0A8J2KNL9</accession>
<reference evidence="2" key="1">
    <citation type="submission" date="2021-06" db="EMBL/GenBank/DDBJ databases">
        <authorList>
            <person name="Hodson N. C."/>
            <person name="Mongue J. A."/>
            <person name="Jaron S. K."/>
        </authorList>
    </citation>
    <scope>NUCLEOTIDE SEQUENCE</scope>
</reference>
<proteinExistence type="predicted"/>
<evidence type="ECO:0000313" key="3">
    <source>
        <dbReference type="Proteomes" id="UP000708208"/>
    </source>
</evidence>
<feature type="chain" id="PRO_5035184102" evidence="1">
    <location>
        <begin position="25"/>
        <end position="201"/>
    </location>
</feature>
<dbReference type="AlphaFoldDB" id="A0A8J2KNL9"/>
<dbReference type="Proteomes" id="UP000708208">
    <property type="component" value="Unassembled WGS sequence"/>
</dbReference>
<evidence type="ECO:0000313" key="2">
    <source>
        <dbReference type="EMBL" id="CAG7728696.1"/>
    </source>
</evidence>
<feature type="signal peptide" evidence="1">
    <location>
        <begin position="1"/>
        <end position="24"/>
    </location>
</feature>
<name>A0A8J2KNL9_9HEXA</name>
<dbReference type="EMBL" id="CAJVCH010166954">
    <property type="protein sequence ID" value="CAG7728696.1"/>
    <property type="molecule type" value="Genomic_DNA"/>
</dbReference>
<evidence type="ECO:0000256" key="1">
    <source>
        <dbReference type="SAM" id="SignalP"/>
    </source>
</evidence>
<organism evidence="2 3">
    <name type="scientific">Allacma fusca</name>
    <dbReference type="NCBI Taxonomy" id="39272"/>
    <lineage>
        <taxon>Eukaryota</taxon>
        <taxon>Metazoa</taxon>
        <taxon>Ecdysozoa</taxon>
        <taxon>Arthropoda</taxon>
        <taxon>Hexapoda</taxon>
        <taxon>Collembola</taxon>
        <taxon>Symphypleona</taxon>
        <taxon>Sminthuridae</taxon>
        <taxon>Allacma</taxon>
    </lineage>
</organism>
<comment type="caution">
    <text evidence="2">The sequence shown here is derived from an EMBL/GenBank/DDBJ whole genome shotgun (WGS) entry which is preliminary data.</text>
</comment>
<keyword evidence="3" id="KW-1185">Reference proteome</keyword>
<keyword evidence="1" id="KW-0732">Signal</keyword>
<sequence length="201" mass="22276">MPTVCELVVSALVLLSSVAIQTCGQEDHAIPSLPLITFPVLNRCTDNVQSQFVVPETLKYRHYSAQKLNLLTKVINAPLFEFELRLKELPCKIDTFSVTVFIANNGTSCSGKNVFLNFTADGSINRLVISDDNDYLEEIIYHKDNFCISSISKDFISLNFCKSKCYLNDDEAGQNICVPRCCASGSISSGLSKLSHKLMFS</sequence>